<comment type="caution">
    <text evidence="2">The sequence shown here is derived from an EMBL/GenBank/DDBJ whole genome shotgun (WGS) entry which is preliminary data.</text>
</comment>
<proteinExistence type="predicted"/>
<dbReference type="AlphaFoldDB" id="A0A811MJM0"/>
<gene>
    <name evidence="2" type="ORF">NCGR_LOCUS4884</name>
</gene>
<evidence type="ECO:0000313" key="2">
    <source>
        <dbReference type="EMBL" id="CAD6207305.1"/>
    </source>
</evidence>
<name>A0A811MJM0_9POAL</name>
<feature type="region of interest" description="Disordered" evidence="1">
    <location>
        <begin position="1"/>
        <end position="22"/>
    </location>
</feature>
<reference evidence="2" key="1">
    <citation type="submission" date="2020-10" db="EMBL/GenBank/DDBJ databases">
        <authorList>
            <person name="Han B."/>
            <person name="Lu T."/>
            <person name="Zhao Q."/>
            <person name="Huang X."/>
            <person name="Zhao Y."/>
        </authorList>
    </citation>
    <scope>NUCLEOTIDE SEQUENCE</scope>
</reference>
<dbReference type="EMBL" id="CAJGYO010000001">
    <property type="protein sequence ID" value="CAD6207305.1"/>
    <property type="molecule type" value="Genomic_DNA"/>
</dbReference>
<keyword evidence="3" id="KW-1185">Reference proteome</keyword>
<evidence type="ECO:0000256" key="1">
    <source>
        <dbReference type="SAM" id="MobiDB-lite"/>
    </source>
</evidence>
<organism evidence="2 3">
    <name type="scientific">Miscanthus lutarioriparius</name>
    <dbReference type="NCBI Taxonomy" id="422564"/>
    <lineage>
        <taxon>Eukaryota</taxon>
        <taxon>Viridiplantae</taxon>
        <taxon>Streptophyta</taxon>
        <taxon>Embryophyta</taxon>
        <taxon>Tracheophyta</taxon>
        <taxon>Spermatophyta</taxon>
        <taxon>Magnoliopsida</taxon>
        <taxon>Liliopsida</taxon>
        <taxon>Poales</taxon>
        <taxon>Poaceae</taxon>
        <taxon>PACMAD clade</taxon>
        <taxon>Panicoideae</taxon>
        <taxon>Andropogonodae</taxon>
        <taxon>Andropogoneae</taxon>
        <taxon>Saccharinae</taxon>
        <taxon>Miscanthus</taxon>
    </lineage>
</organism>
<dbReference type="Proteomes" id="UP000604825">
    <property type="component" value="Unassembled WGS sequence"/>
</dbReference>
<evidence type="ECO:0000313" key="3">
    <source>
        <dbReference type="Proteomes" id="UP000604825"/>
    </source>
</evidence>
<sequence>MAKMAPADFAPSTGRSPAAGQCPDSKGAAGLLPKRSQCRRQRGFSWVVAAVESLNSYWDYHCNYQVSLALLQPFYSKPSANLDGQNNGEILILWLIWIVLINGVTNVRAGACGKGRACYIIVYDLSISQIL</sequence>
<accession>A0A811MJM0</accession>
<protein>
    <submittedName>
        <fullName evidence="2">Uncharacterized protein</fullName>
    </submittedName>
</protein>